<gene>
    <name evidence="1" type="ORF">JAAARDRAFT_192202</name>
</gene>
<accession>A0A067PYD6</accession>
<reference evidence="2" key="1">
    <citation type="journal article" date="2014" name="Proc. Natl. Acad. Sci. U.S.A.">
        <title>Extensive sampling of basidiomycete genomes demonstrates inadequacy of the white-rot/brown-rot paradigm for wood decay fungi.</title>
        <authorList>
            <person name="Riley R."/>
            <person name="Salamov A.A."/>
            <person name="Brown D.W."/>
            <person name="Nagy L.G."/>
            <person name="Floudas D."/>
            <person name="Held B.W."/>
            <person name="Levasseur A."/>
            <person name="Lombard V."/>
            <person name="Morin E."/>
            <person name="Otillar R."/>
            <person name="Lindquist E.A."/>
            <person name="Sun H."/>
            <person name="LaButti K.M."/>
            <person name="Schmutz J."/>
            <person name="Jabbour D."/>
            <person name="Luo H."/>
            <person name="Baker S.E."/>
            <person name="Pisabarro A.G."/>
            <person name="Walton J.D."/>
            <person name="Blanchette R.A."/>
            <person name="Henrissat B."/>
            <person name="Martin F."/>
            <person name="Cullen D."/>
            <person name="Hibbett D.S."/>
            <person name="Grigoriev I.V."/>
        </authorList>
    </citation>
    <scope>NUCLEOTIDE SEQUENCE [LARGE SCALE GENOMIC DNA]</scope>
    <source>
        <strain evidence="2">MUCL 33604</strain>
    </source>
</reference>
<keyword evidence="2" id="KW-1185">Reference proteome</keyword>
<protein>
    <submittedName>
        <fullName evidence="1">Uncharacterized protein</fullName>
    </submittedName>
</protein>
<dbReference type="EMBL" id="KL197715">
    <property type="protein sequence ID" value="KDQ59729.1"/>
    <property type="molecule type" value="Genomic_DNA"/>
</dbReference>
<proteinExistence type="predicted"/>
<name>A0A067PYD6_9AGAM</name>
<dbReference type="HOGENOM" id="CLU_1086118_0_0_1"/>
<evidence type="ECO:0000313" key="1">
    <source>
        <dbReference type="EMBL" id="KDQ59729.1"/>
    </source>
</evidence>
<organism evidence="1 2">
    <name type="scientific">Jaapia argillacea MUCL 33604</name>
    <dbReference type="NCBI Taxonomy" id="933084"/>
    <lineage>
        <taxon>Eukaryota</taxon>
        <taxon>Fungi</taxon>
        <taxon>Dikarya</taxon>
        <taxon>Basidiomycota</taxon>
        <taxon>Agaricomycotina</taxon>
        <taxon>Agaricomycetes</taxon>
        <taxon>Agaricomycetidae</taxon>
        <taxon>Jaapiales</taxon>
        <taxon>Jaapiaceae</taxon>
        <taxon>Jaapia</taxon>
    </lineage>
</organism>
<dbReference type="Proteomes" id="UP000027265">
    <property type="component" value="Unassembled WGS sequence"/>
</dbReference>
<dbReference type="AlphaFoldDB" id="A0A067PYD6"/>
<sequence>MASSECDSRIDPRILEVDVIARDWLREIVDGSLRLPDHPSVADMIEAYGRLLNSSISHSPPTYPMRVSLEEATVGHRPLTCKQARQRIIRAEEIIAGASECIRALRETGFIRSVERLGPQPVYPNVDPSRLPAVVMGAKDIIEECSHIGRGEHGWVYVKNLALRHAVLAAPRFCLYLGDAASGHRAQGVYAAEIWHSHPLMGPEFSRLNQTVLFLHFISYLRNAHDIPLFVSLDLASQVQDGIVEQLSRIQYSGER</sequence>
<dbReference type="InParanoid" id="A0A067PYD6"/>
<evidence type="ECO:0000313" key="2">
    <source>
        <dbReference type="Proteomes" id="UP000027265"/>
    </source>
</evidence>